<dbReference type="InterPro" id="IPR029392">
    <property type="entry name" value="AP-5_subunit_s1"/>
</dbReference>
<dbReference type="GO" id="GO:0000724">
    <property type="term" value="P:double-strand break repair via homologous recombination"/>
    <property type="evidence" value="ECO:0007669"/>
    <property type="project" value="InterPro"/>
</dbReference>
<name>A0A9Q1BHJ2_HOLLE</name>
<evidence type="ECO:0000313" key="2">
    <source>
        <dbReference type="Proteomes" id="UP001152320"/>
    </source>
</evidence>
<reference evidence="1" key="1">
    <citation type="submission" date="2021-10" db="EMBL/GenBank/DDBJ databases">
        <title>Tropical sea cucumber genome reveals ecological adaptation and Cuvierian tubules defense mechanism.</title>
        <authorList>
            <person name="Chen T."/>
        </authorList>
    </citation>
    <scope>NUCLEOTIDE SEQUENCE</scope>
    <source>
        <strain evidence="1">Nanhai2018</strain>
        <tissue evidence="1">Muscle</tissue>
    </source>
</reference>
<dbReference type="InterPro" id="IPR011012">
    <property type="entry name" value="Longin-like_dom_sf"/>
</dbReference>
<dbReference type="GO" id="GO:0005764">
    <property type="term" value="C:lysosome"/>
    <property type="evidence" value="ECO:0007669"/>
    <property type="project" value="TreeGrafter"/>
</dbReference>
<accession>A0A9Q1BHJ2</accession>
<dbReference type="PANTHER" id="PTHR16120">
    <property type="entry name" value="AP-5 COMPLEX SUBUNIT SIGMA-1"/>
    <property type="match status" value="1"/>
</dbReference>
<sequence>MVYAFLISSLGEAAKQSASGEVLFFQDGAFFENLPKEESIKRGIFRLQHGEVFTTDKIVVWQIRHKLAFIFILEKTESTLQAQTVLQMVVKNIDEYVKLPIQATDILQKPDKVSSILNILLPSGRLLFMNSLLIKQLERELGLFSKESSLLNNINGHYSFS</sequence>
<dbReference type="GO" id="GO:0005770">
    <property type="term" value="C:late endosome"/>
    <property type="evidence" value="ECO:0007669"/>
    <property type="project" value="TreeGrafter"/>
</dbReference>
<dbReference type="AlphaFoldDB" id="A0A9Q1BHJ2"/>
<organism evidence="1 2">
    <name type="scientific">Holothuria leucospilota</name>
    <name type="common">Black long sea cucumber</name>
    <name type="synonym">Mertensiothuria leucospilota</name>
    <dbReference type="NCBI Taxonomy" id="206669"/>
    <lineage>
        <taxon>Eukaryota</taxon>
        <taxon>Metazoa</taxon>
        <taxon>Echinodermata</taxon>
        <taxon>Eleutherozoa</taxon>
        <taxon>Echinozoa</taxon>
        <taxon>Holothuroidea</taxon>
        <taxon>Aspidochirotacea</taxon>
        <taxon>Aspidochirotida</taxon>
        <taxon>Holothuriidae</taxon>
        <taxon>Holothuria</taxon>
    </lineage>
</organism>
<dbReference type="SUPFAM" id="SSF64356">
    <property type="entry name" value="SNARE-like"/>
    <property type="match status" value="1"/>
</dbReference>
<proteinExistence type="predicted"/>
<dbReference type="OrthoDB" id="370698at2759"/>
<dbReference type="GO" id="GO:0005829">
    <property type="term" value="C:cytosol"/>
    <property type="evidence" value="ECO:0007669"/>
    <property type="project" value="TreeGrafter"/>
</dbReference>
<dbReference type="GO" id="GO:0030119">
    <property type="term" value="C:AP-type membrane coat adaptor complex"/>
    <property type="evidence" value="ECO:0007669"/>
    <property type="project" value="InterPro"/>
</dbReference>
<dbReference type="GO" id="GO:0016197">
    <property type="term" value="P:endosomal transport"/>
    <property type="evidence" value="ECO:0007669"/>
    <property type="project" value="InterPro"/>
</dbReference>
<dbReference type="PANTHER" id="PTHR16120:SF0">
    <property type="entry name" value="AP-5 COMPLEX SUBUNIT SIGMA-1"/>
    <property type="match status" value="1"/>
</dbReference>
<keyword evidence="2" id="KW-1185">Reference proteome</keyword>
<dbReference type="Proteomes" id="UP001152320">
    <property type="component" value="Chromosome 17"/>
</dbReference>
<gene>
    <name evidence="1" type="ORF">HOLleu_33098</name>
</gene>
<protein>
    <submittedName>
        <fullName evidence="1">AP-5 complex subunit sigma-1</fullName>
    </submittedName>
</protein>
<dbReference type="EMBL" id="JAIZAY010000017">
    <property type="protein sequence ID" value="KAJ8025519.1"/>
    <property type="molecule type" value="Genomic_DNA"/>
</dbReference>
<dbReference type="Pfam" id="PF15001">
    <property type="entry name" value="AP-5_subunit_s1"/>
    <property type="match status" value="1"/>
</dbReference>
<comment type="caution">
    <text evidence="1">The sequence shown here is derived from an EMBL/GenBank/DDBJ whole genome shotgun (WGS) entry which is preliminary data.</text>
</comment>
<evidence type="ECO:0000313" key="1">
    <source>
        <dbReference type="EMBL" id="KAJ8025519.1"/>
    </source>
</evidence>
<dbReference type="Gene3D" id="3.30.450.60">
    <property type="match status" value="1"/>
</dbReference>